<keyword evidence="4" id="KW-1185">Reference proteome</keyword>
<dbReference type="InterPro" id="IPR025366">
    <property type="entry name" value="DUF4270"/>
</dbReference>
<dbReference type="PROSITE" id="PS51257">
    <property type="entry name" value="PROKAR_LIPOPROTEIN"/>
    <property type="match status" value="1"/>
</dbReference>
<dbReference type="AlphaFoldDB" id="A0A2T0MGD1"/>
<feature type="region of interest" description="Disordered" evidence="1">
    <location>
        <begin position="90"/>
        <end position="119"/>
    </location>
</feature>
<gene>
    <name evidence="3" type="ORF">CLV81_0630</name>
</gene>
<feature type="compositionally biased region" description="Acidic residues" evidence="1">
    <location>
        <begin position="104"/>
        <end position="119"/>
    </location>
</feature>
<evidence type="ECO:0000313" key="3">
    <source>
        <dbReference type="EMBL" id="PRX56633.1"/>
    </source>
</evidence>
<dbReference type="Proteomes" id="UP000237640">
    <property type="component" value="Unassembled WGS sequence"/>
</dbReference>
<name>A0A2T0MGD1_9FLAO</name>
<feature type="signal peptide" evidence="2">
    <location>
        <begin position="1"/>
        <end position="24"/>
    </location>
</feature>
<dbReference type="RefSeq" id="WP_106143587.1">
    <property type="nucleotide sequence ID" value="NZ_PVYX01000001.1"/>
</dbReference>
<feature type="compositionally biased region" description="Polar residues" evidence="1">
    <location>
        <begin position="90"/>
        <end position="103"/>
    </location>
</feature>
<evidence type="ECO:0000256" key="2">
    <source>
        <dbReference type="SAM" id="SignalP"/>
    </source>
</evidence>
<comment type="caution">
    <text evidence="3">The sequence shown here is derived from an EMBL/GenBank/DDBJ whole genome shotgun (WGS) entry which is preliminary data.</text>
</comment>
<evidence type="ECO:0000313" key="4">
    <source>
        <dbReference type="Proteomes" id="UP000237640"/>
    </source>
</evidence>
<organism evidence="3 4">
    <name type="scientific">Flagellimonas meridianipacifica</name>
    <dbReference type="NCBI Taxonomy" id="1080225"/>
    <lineage>
        <taxon>Bacteria</taxon>
        <taxon>Pseudomonadati</taxon>
        <taxon>Bacteroidota</taxon>
        <taxon>Flavobacteriia</taxon>
        <taxon>Flavobacteriales</taxon>
        <taxon>Flavobacteriaceae</taxon>
        <taxon>Flagellimonas</taxon>
    </lineage>
</organism>
<evidence type="ECO:0000256" key="1">
    <source>
        <dbReference type="SAM" id="MobiDB-lite"/>
    </source>
</evidence>
<feature type="chain" id="PRO_5015529926" evidence="2">
    <location>
        <begin position="25"/>
        <end position="623"/>
    </location>
</feature>
<sequence>MRNLKGIKPLAIAMVLVAMLVSCEEELGTLGEGVVAGEPFTTGREEYNVFAFNKGVQAVQTNRLPLYQLGTFNDPIFGRRTASIVSQVTFPGGTPNPTFGDSTQEVEDNADSDDSDSTIPEEETVVEVILYLPFQLPPGSVRDTDGDGVEDEIERTEADRLDPNSDWDGDGVSDNDERILGSNPFDETEDGTGDNFVPNTFRRRFALDSIFGNRMQNVNLRVTESTFFLRDLDPNTNFEEAQEFFSNQDFSSFEGEVLYDGSDPGQEPLVISDLEIITFQEDDPDTEDVDESEVVESRLPPGLQIPLDMDFFQRNILDKEGQSELLSVSNFSDFFRGIRITGNGVEEDLLFLFDLTQATITITYNFQDFNTTDDVAETVERDFIFNLIQGANGLVTRGNAVNTFEDEIPASISSQLDNGENASRIYLKGGTGVMSEVLLFDDLEDSETRGRNLIEEIRSNNWIINEANLVFYVDREALLSAGGTVVEPPRLYLYNAETNQPLYNLLTDPDPTEVFEPLTILPSYDGLLERDGDVGLRYTVRITEHINNIVVRDSTNAKLALAVSSNVGIPFVQEGVGASEPATIDVPIMSTINPLGTVLFGSNVPASEEDRKLKLEIFYTEAN</sequence>
<dbReference type="EMBL" id="PVYX01000001">
    <property type="protein sequence ID" value="PRX56633.1"/>
    <property type="molecule type" value="Genomic_DNA"/>
</dbReference>
<dbReference type="Pfam" id="PF14092">
    <property type="entry name" value="DUF4270"/>
    <property type="match status" value="1"/>
</dbReference>
<protein>
    <submittedName>
        <fullName evidence="3">Uncharacterized protein DUF4270</fullName>
    </submittedName>
</protein>
<accession>A0A2T0MGD1</accession>
<proteinExistence type="predicted"/>
<reference evidence="3 4" key="1">
    <citation type="submission" date="2018-03" db="EMBL/GenBank/DDBJ databases">
        <title>Genomic Encyclopedia of Archaeal and Bacterial Type Strains, Phase II (KMG-II): from individual species to whole genera.</title>
        <authorList>
            <person name="Goeker M."/>
        </authorList>
    </citation>
    <scope>NUCLEOTIDE SEQUENCE [LARGE SCALE GENOMIC DNA]</scope>
    <source>
        <strain evidence="3 4">DSM 25027</strain>
    </source>
</reference>
<dbReference type="OrthoDB" id="1466062at2"/>
<feature type="compositionally biased region" description="Acidic residues" evidence="1">
    <location>
        <begin position="165"/>
        <end position="174"/>
    </location>
</feature>
<keyword evidence="2" id="KW-0732">Signal</keyword>
<feature type="region of interest" description="Disordered" evidence="1">
    <location>
        <begin position="138"/>
        <end position="176"/>
    </location>
</feature>